<dbReference type="SUPFAM" id="SSF102114">
    <property type="entry name" value="Radical SAM enzymes"/>
    <property type="match status" value="1"/>
</dbReference>
<dbReference type="PANTHER" id="PTHR43409">
    <property type="entry name" value="ANAEROBIC MAGNESIUM-PROTOPORPHYRIN IX MONOMETHYL ESTER CYCLASE-RELATED"/>
    <property type="match status" value="1"/>
</dbReference>
<keyword evidence="3" id="KW-0479">Metal-binding</keyword>
<evidence type="ECO:0000256" key="4">
    <source>
        <dbReference type="ARBA" id="ARBA00023004"/>
    </source>
</evidence>
<dbReference type="Gene3D" id="3.80.30.20">
    <property type="entry name" value="tm_1862 like domain"/>
    <property type="match status" value="1"/>
</dbReference>
<dbReference type="Pfam" id="PF04055">
    <property type="entry name" value="Radical_SAM"/>
    <property type="match status" value="1"/>
</dbReference>
<dbReference type="InterPro" id="IPR023404">
    <property type="entry name" value="rSAM_horseshoe"/>
</dbReference>
<dbReference type="PANTHER" id="PTHR43409:SF7">
    <property type="entry name" value="BLL1977 PROTEIN"/>
    <property type="match status" value="1"/>
</dbReference>
<name>A0ABY6CL22_9BACT</name>
<dbReference type="SFLD" id="SFLDS00029">
    <property type="entry name" value="Radical_SAM"/>
    <property type="match status" value="1"/>
</dbReference>
<feature type="domain" description="Radical SAM core" evidence="6">
    <location>
        <begin position="342"/>
        <end position="561"/>
    </location>
</feature>
<comment type="cofactor">
    <cofactor evidence="1">
        <name>[4Fe-4S] cluster</name>
        <dbReference type="ChEBI" id="CHEBI:49883"/>
    </cofactor>
</comment>
<organism evidence="7 8">
    <name type="scientific">Reichenbachiella agarivorans</name>
    <dbReference type="NCBI Taxonomy" id="2979464"/>
    <lineage>
        <taxon>Bacteria</taxon>
        <taxon>Pseudomonadati</taxon>
        <taxon>Bacteroidota</taxon>
        <taxon>Cytophagia</taxon>
        <taxon>Cytophagales</taxon>
        <taxon>Reichenbachiellaceae</taxon>
        <taxon>Reichenbachiella</taxon>
    </lineage>
</organism>
<evidence type="ECO:0000313" key="8">
    <source>
        <dbReference type="Proteomes" id="UP001065174"/>
    </source>
</evidence>
<dbReference type="PROSITE" id="PS51918">
    <property type="entry name" value="RADICAL_SAM"/>
    <property type="match status" value="1"/>
</dbReference>
<evidence type="ECO:0000259" key="6">
    <source>
        <dbReference type="PROSITE" id="PS51918"/>
    </source>
</evidence>
<keyword evidence="4" id="KW-0408">Iron</keyword>
<evidence type="ECO:0000256" key="2">
    <source>
        <dbReference type="ARBA" id="ARBA00022691"/>
    </source>
</evidence>
<dbReference type="InterPro" id="IPR058240">
    <property type="entry name" value="rSAM_sf"/>
</dbReference>
<keyword evidence="5" id="KW-0411">Iron-sulfur</keyword>
<dbReference type="InterPro" id="IPR051198">
    <property type="entry name" value="BchE-like"/>
</dbReference>
<sequence length="731" mass="83316">MSNTKVLLVTPPFTQLNTPYPGTCYIKGYLNTLGVESYQMDLGIEVILRLFSQKKLIELFDVEPTESVSDNSQRIYQLREDYIATVDTVIRFLQHKNPTLAYSIVERDLLPEASRFEQLDDLEWAFGNLGVQDKARHLATLYLEDLADYIKEVADPFFGFSRYAERLGMSASSFDSMQEALDGPMTFTDHILIQVLEEVIKVQQPTMVCLSVPFPGNLYGAFRCGQYLKTQYPEIKVLMGGGYPNTELRSLSDPRVFKYIDFITLDDGERPVKNLIEFLEGKREKALLKRTFCLEENKVVYINGSKEGDIPFTQTGTPDYANLPIDKYLSVLEVANPMHRLWSDGRWNKLTMAHGCYWKKCSFCDISLDYIKNYEPVSASILCDRMQEQMAQTGESGFHFVDEAAPPALMKELALEILRRKLVVTWWTNIRFESRFTPDLCRLLRASGCIAVSGGLEVASDRLLEKMKKGVTVEQVAQVSQNFTESGIMVHAYLMYGFPTQTDQETIDSLEMVRQLFMHGVIQSGFWHQFAMTAHAPAGLEPAFFGVERVGPVHQGFANNDLQHVDTLGADHVQYSEGLKKSLFNYMHGLCFDYPLQEWFDFHVPVTSVAPHYIESALTTNPGTYISDSSRAVWLAAVPALSFYEKRKKGKVNLRARLSLELKSHSIDVTAEEKEGKWLHDFLQRMSLRSQEKVTFSVLKQAYEQDFGQPIERLIHGQAWQELKNTALLIV</sequence>
<dbReference type="RefSeq" id="WP_262308656.1">
    <property type="nucleotide sequence ID" value="NZ_CP106679.1"/>
</dbReference>
<dbReference type="SMART" id="SM00729">
    <property type="entry name" value="Elp3"/>
    <property type="match status" value="1"/>
</dbReference>
<reference evidence="7" key="1">
    <citation type="submission" date="2022-09" db="EMBL/GenBank/DDBJ databases">
        <title>Comparative genomics and taxonomic characterization of three novel marine species of genus Reichenbachiella exhibiting antioxidant and polysaccharide degradation activities.</title>
        <authorList>
            <person name="Muhammad N."/>
            <person name="Lee Y.-J."/>
            <person name="Ko J."/>
            <person name="Kim S.-G."/>
        </authorList>
    </citation>
    <scope>NUCLEOTIDE SEQUENCE</scope>
    <source>
        <strain evidence="7">BKB1-1</strain>
    </source>
</reference>
<evidence type="ECO:0000313" key="7">
    <source>
        <dbReference type="EMBL" id="UXP31216.1"/>
    </source>
</evidence>
<evidence type="ECO:0000256" key="5">
    <source>
        <dbReference type="ARBA" id="ARBA00023014"/>
    </source>
</evidence>
<evidence type="ECO:0000256" key="1">
    <source>
        <dbReference type="ARBA" id="ARBA00001966"/>
    </source>
</evidence>
<protein>
    <submittedName>
        <fullName evidence="7">Radical SAM protein</fullName>
    </submittedName>
</protein>
<keyword evidence="8" id="KW-1185">Reference proteome</keyword>
<dbReference type="EMBL" id="CP106679">
    <property type="protein sequence ID" value="UXP31216.1"/>
    <property type="molecule type" value="Genomic_DNA"/>
</dbReference>
<gene>
    <name evidence="7" type="ORF">N6H18_12740</name>
</gene>
<dbReference type="InterPro" id="IPR007197">
    <property type="entry name" value="rSAM"/>
</dbReference>
<accession>A0ABY6CL22</accession>
<dbReference type="SFLD" id="SFLDG01082">
    <property type="entry name" value="B12-binding_domain_containing"/>
    <property type="match status" value="1"/>
</dbReference>
<proteinExistence type="predicted"/>
<keyword evidence="2" id="KW-0949">S-adenosyl-L-methionine</keyword>
<dbReference type="Proteomes" id="UP001065174">
    <property type="component" value="Chromosome"/>
</dbReference>
<evidence type="ECO:0000256" key="3">
    <source>
        <dbReference type="ARBA" id="ARBA00022723"/>
    </source>
</evidence>
<dbReference type="InterPro" id="IPR006638">
    <property type="entry name" value="Elp3/MiaA/NifB-like_rSAM"/>
</dbReference>